<dbReference type="SUPFAM" id="SSF111369">
    <property type="entry name" value="HlyD-like secretion proteins"/>
    <property type="match status" value="2"/>
</dbReference>
<name>A0A9X1R2T2_9BRAD</name>
<dbReference type="EMBL" id="JAKLUA010000002">
    <property type="protein sequence ID" value="MCG2667273.1"/>
    <property type="molecule type" value="Genomic_DNA"/>
</dbReference>
<feature type="coiled-coil region" evidence="1">
    <location>
        <begin position="126"/>
        <end position="153"/>
    </location>
</feature>
<gene>
    <name evidence="4" type="ORF">L6637_09940</name>
    <name evidence="3" type="ORF">L6654_01105</name>
</gene>
<dbReference type="Proteomes" id="UP001139054">
    <property type="component" value="Unassembled WGS sequence"/>
</dbReference>
<dbReference type="PANTHER" id="PTHR30438">
    <property type="entry name" value="36 KDA ANTIGEN-RELATED"/>
    <property type="match status" value="1"/>
</dbReference>
<evidence type="ECO:0000313" key="6">
    <source>
        <dbReference type="Proteomes" id="UP001139054"/>
    </source>
</evidence>
<sequence>MAVQTPVGLATANGRIEVTRVDIASKLPGRVAQVRVKEGDAVEKGELIAALDTTELRAQLAGAKAAVQRAAASITHAEADINIRKAEYDLAEIETQRATRLEQTSAGTRADLERRRAQSLVAAAQIEGARAAMVEANAAREAADAQVAQIEATLSDSELHTPVSGRVEYKLVQAGEVVAAGGRVVTILDLSDVYMTVFLPTGESGRIALGSQARIVLDSVPNAVFPATVSFVAAEAQFTPKTVETQNERQKLMYRVKLAIDPKLLDTYRDYVKAGLSGNAYVQVTPNATWPAWLAIRLPNVAG</sequence>
<evidence type="ECO:0000313" key="4">
    <source>
        <dbReference type="EMBL" id="MCG2667273.1"/>
    </source>
</evidence>
<dbReference type="PANTHER" id="PTHR30438:SF2">
    <property type="entry name" value="MEMBRANE PROTEIN"/>
    <property type="match status" value="1"/>
</dbReference>
<dbReference type="RefSeq" id="WP_237870359.1">
    <property type="nucleotide sequence ID" value="NZ_JAKLTY010000001.1"/>
</dbReference>
<evidence type="ECO:0000256" key="1">
    <source>
        <dbReference type="SAM" id="Coils"/>
    </source>
</evidence>
<proteinExistence type="predicted"/>
<dbReference type="AlphaFoldDB" id="A0A9X1R2T2"/>
<dbReference type="EMBL" id="JAKLTY010000001">
    <property type="protein sequence ID" value="MCG2625204.1"/>
    <property type="molecule type" value="Genomic_DNA"/>
</dbReference>
<evidence type="ECO:0000313" key="3">
    <source>
        <dbReference type="EMBL" id="MCG2625204.1"/>
    </source>
</evidence>
<feature type="domain" description="Multidrug resistance protein MdtA-like barrel-sandwich hybrid" evidence="2">
    <location>
        <begin position="20"/>
        <end position="186"/>
    </location>
</feature>
<organism evidence="3 6">
    <name type="scientific">Bradyrhizobium zhengyangense</name>
    <dbReference type="NCBI Taxonomy" id="2911009"/>
    <lineage>
        <taxon>Bacteria</taxon>
        <taxon>Pseudomonadati</taxon>
        <taxon>Pseudomonadota</taxon>
        <taxon>Alphaproteobacteria</taxon>
        <taxon>Hyphomicrobiales</taxon>
        <taxon>Nitrobacteraceae</taxon>
        <taxon>Bradyrhizobium</taxon>
    </lineage>
</organism>
<dbReference type="GO" id="GO:0005886">
    <property type="term" value="C:plasma membrane"/>
    <property type="evidence" value="ECO:0007669"/>
    <property type="project" value="TreeGrafter"/>
</dbReference>
<accession>A0A9X1R2T2</accession>
<comment type="caution">
    <text evidence="3">The sequence shown here is derived from an EMBL/GenBank/DDBJ whole genome shotgun (WGS) entry which is preliminary data.</text>
</comment>
<dbReference type="Gene3D" id="2.40.50.100">
    <property type="match status" value="1"/>
</dbReference>
<evidence type="ECO:0000259" key="2">
    <source>
        <dbReference type="Pfam" id="PF25917"/>
    </source>
</evidence>
<dbReference type="Pfam" id="PF25917">
    <property type="entry name" value="BSH_RND"/>
    <property type="match status" value="1"/>
</dbReference>
<dbReference type="Proteomes" id="UP001139012">
    <property type="component" value="Unassembled WGS sequence"/>
</dbReference>
<dbReference type="InterPro" id="IPR058625">
    <property type="entry name" value="MdtA-like_BSH"/>
</dbReference>
<dbReference type="Gene3D" id="2.40.30.170">
    <property type="match status" value="1"/>
</dbReference>
<protein>
    <submittedName>
        <fullName evidence="3">Efflux RND transporter periplasmic adaptor subunit</fullName>
    </submittedName>
</protein>
<keyword evidence="5" id="KW-1185">Reference proteome</keyword>
<reference evidence="3" key="1">
    <citation type="submission" date="2022-01" db="EMBL/GenBank/DDBJ databases">
        <title>Genome sequnece data of strain Bradyrhizobium sp. nov.</title>
        <authorList>
            <person name="Zhang J."/>
        </authorList>
    </citation>
    <scope>NUCLEOTIDE SEQUENCE</scope>
    <source>
        <strain evidence="4">WYCCWR 12774</strain>
        <strain evidence="3">WYCCWR 13023</strain>
    </source>
</reference>
<keyword evidence="1" id="KW-0175">Coiled coil</keyword>
<evidence type="ECO:0000313" key="5">
    <source>
        <dbReference type="Proteomes" id="UP001139012"/>
    </source>
</evidence>